<sequence>MPKRIITELKSFFKAGKRPTQNQFEDFLDSYVHLDNPEFVKTEDVGSTRQGIAKFFTSSAGTDIFHIKLPYKVDTNSAMFHIKALGYAYHSGDPIDITWVGYCYRASTSLLNYKTFVNGSTSITAGQYVGTDKHIYLWFKLSSIYFSSFKLDSMRVGNGTLLKQGDVEIILSTQSQL</sequence>
<name>A0ABS1FXU2_9FLAO</name>
<comment type="caution">
    <text evidence="1">The sequence shown here is derived from an EMBL/GenBank/DDBJ whole genome shotgun (WGS) entry which is preliminary data.</text>
</comment>
<evidence type="ECO:0000313" key="1">
    <source>
        <dbReference type="EMBL" id="MBK1897272.1"/>
    </source>
</evidence>
<evidence type="ECO:0000313" key="2">
    <source>
        <dbReference type="Proteomes" id="UP000628669"/>
    </source>
</evidence>
<reference evidence="2" key="1">
    <citation type="submission" date="2021-01" db="EMBL/GenBank/DDBJ databases">
        <title>Genome public.</title>
        <authorList>
            <person name="Liu C."/>
            <person name="Sun Q."/>
        </authorList>
    </citation>
    <scope>NUCLEOTIDE SEQUENCE [LARGE SCALE GENOMIC DNA]</scope>
    <source>
        <strain evidence="2">YIM B02567</strain>
    </source>
</reference>
<keyword evidence="2" id="KW-1185">Reference proteome</keyword>
<gene>
    <name evidence="1" type="ORF">JHL15_16025</name>
</gene>
<protein>
    <submittedName>
        <fullName evidence="1">Uncharacterized protein</fullName>
    </submittedName>
</protein>
<organism evidence="1 2">
    <name type="scientific">Chryseobacterium paridis</name>
    <dbReference type="NCBI Taxonomy" id="2800328"/>
    <lineage>
        <taxon>Bacteria</taxon>
        <taxon>Pseudomonadati</taxon>
        <taxon>Bacteroidota</taxon>
        <taxon>Flavobacteriia</taxon>
        <taxon>Flavobacteriales</taxon>
        <taxon>Weeksellaceae</taxon>
        <taxon>Chryseobacterium group</taxon>
        <taxon>Chryseobacterium</taxon>
    </lineage>
</organism>
<proteinExistence type="predicted"/>
<dbReference type="Proteomes" id="UP000628669">
    <property type="component" value="Unassembled WGS sequence"/>
</dbReference>
<dbReference type="EMBL" id="JAENHK010000010">
    <property type="protein sequence ID" value="MBK1897272.1"/>
    <property type="molecule type" value="Genomic_DNA"/>
</dbReference>
<accession>A0ABS1FXU2</accession>
<dbReference type="RefSeq" id="WP_200247341.1">
    <property type="nucleotide sequence ID" value="NZ_JAENHK010000010.1"/>
</dbReference>